<evidence type="ECO:0000256" key="1">
    <source>
        <dbReference type="ARBA" id="ARBA00007198"/>
    </source>
</evidence>
<comment type="catalytic activity">
    <reaction evidence="4">
        <text>[glutaredoxin]-dithiol + arsenate + glutathione + H(+) = glutathionyl-S-S-[glutaredoxin] + arsenite + H2O</text>
        <dbReference type="Rhea" id="RHEA:22016"/>
        <dbReference type="Rhea" id="RHEA-COMP:10729"/>
        <dbReference type="Rhea" id="RHEA-COMP:17668"/>
        <dbReference type="ChEBI" id="CHEBI:15377"/>
        <dbReference type="ChEBI" id="CHEBI:15378"/>
        <dbReference type="ChEBI" id="CHEBI:29242"/>
        <dbReference type="ChEBI" id="CHEBI:29950"/>
        <dbReference type="ChEBI" id="CHEBI:48597"/>
        <dbReference type="ChEBI" id="CHEBI:57925"/>
        <dbReference type="ChEBI" id="CHEBI:146199"/>
        <dbReference type="EC" id="1.20.4.1"/>
    </reaction>
</comment>
<evidence type="ECO:0000256" key="4">
    <source>
        <dbReference type="RuleBase" id="RU362029"/>
    </source>
</evidence>
<comment type="similarity">
    <text evidence="1 3 4">Belongs to the ArsC family.</text>
</comment>
<proteinExistence type="inferred from homology"/>
<dbReference type="InterPro" id="IPR006659">
    <property type="entry name" value="Arsenate_reductase"/>
</dbReference>
<dbReference type="PANTHER" id="PTHR30041:SF4">
    <property type="entry name" value="ARSENATE REDUCTASE"/>
    <property type="match status" value="1"/>
</dbReference>
<dbReference type="PATRIC" id="fig|505345.7.peg.950"/>
<dbReference type="EMBL" id="JTJM01000018">
    <property type="protein sequence ID" value="OBW92564.1"/>
    <property type="molecule type" value="Genomic_DNA"/>
</dbReference>
<evidence type="ECO:0000313" key="6">
    <source>
        <dbReference type="Proteomes" id="UP000243558"/>
    </source>
</evidence>
<dbReference type="PANTHER" id="PTHR30041">
    <property type="entry name" value="ARSENATE REDUCTASE"/>
    <property type="match status" value="1"/>
</dbReference>
<gene>
    <name evidence="5" type="ORF">QV01_04795</name>
</gene>
<dbReference type="Proteomes" id="UP000243558">
    <property type="component" value="Unassembled WGS sequence"/>
</dbReference>
<dbReference type="Gene3D" id="3.40.30.10">
    <property type="entry name" value="Glutaredoxin"/>
    <property type="match status" value="1"/>
</dbReference>
<dbReference type="SUPFAM" id="SSF52833">
    <property type="entry name" value="Thioredoxin-like"/>
    <property type="match status" value="1"/>
</dbReference>
<keyword evidence="6" id="KW-1185">Reference proteome</keyword>
<protein>
    <recommendedName>
        <fullName evidence="4">Arsenate reductase</fullName>
        <ecNumber evidence="4">1.20.4.1</ecNumber>
    </recommendedName>
</protein>
<keyword evidence="2 4" id="KW-0560">Oxidoreductase</keyword>
<organism evidence="5 6">
    <name type="scientific">Gallibacterium genomosp. 3</name>
    <dbReference type="NCBI Taxonomy" id="505345"/>
    <lineage>
        <taxon>Bacteria</taxon>
        <taxon>Pseudomonadati</taxon>
        <taxon>Pseudomonadota</taxon>
        <taxon>Gammaproteobacteria</taxon>
        <taxon>Pasteurellales</taxon>
        <taxon>Pasteurellaceae</taxon>
        <taxon>Gallibacterium</taxon>
    </lineage>
</organism>
<dbReference type="EC" id="1.20.4.1" evidence="4"/>
<dbReference type="RefSeq" id="WP_065239128.1">
    <property type="nucleotide sequence ID" value="NZ_JTJM01000018.1"/>
</dbReference>
<comment type="caution">
    <text evidence="5">The sequence shown here is derived from an EMBL/GenBank/DDBJ whole genome shotgun (WGS) entry which is preliminary data.</text>
</comment>
<dbReference type="PROSITE" id="PS51353">
    <property type="entry name" value="ARSC"/>
    <property type="match status" value="1"/>
</dbReference>
<evidence type="ECO:0000256" key="3">
    <source>
        <dbReference type="PROSITE-ProRule" id="PRU01282"/>
    </source>
</evidence>
<name>A0A1A7NU68_9PAST</name>
<sequence>MTIKILHNPRCSKSRATLQLLEEQKIQPEVILYLDRTFSLPELKALMGKLGIEDPRLMMRTKDDLYKLLGLDQLDPAIPEQKEKLLQAIVDHSALLERPIVINDNQARIGRPPENVLEIL</sequence>
<dbReference type="AlphaFoldDB" id="A0A1A7NU68"/>
<dbReference type="InterPro" id="IPR006660">
    <property type="entry name" value="Arsenate_reductase-like"/>
</dbReference>
<dbReference type="CDD" id="cd03034">
    <property type="entry name" value="ArsC_ArsC"/>
    <property type="match status" value="1"/>
</dbReference>
<dbReference type="InterPro" id="IPR036249">
    <property type="entry name" value="Thioredoxin-like_sf"/>
</dbReference>
<evidence type="ECO:0000313" key="5">
    <source>
        <dbReference type="EMBL" id="OBW92564.1"/>
    </source>
</evidence>
<dbReference type="GO" id="GO:0008794">
    <property type="term" value="F:arsenate reductase (glutaredoxin) activity"/>
    <property type="evidence" value="ECO:0007669"/>
    <property type="project" value="UniProtKB-UniRule"/>
</dbReference>
<dbReference type="OrthoDB" id="9790554at2"/>
<dbReference type="NCBIfam" id="TIGR00014">
    <property type="entry name" value="arsC"/>
    <property type="match status" value="1"/>
</dbReference>
<accession>A0A1A7NU68</accession>
<reference evidence="5 6" key="1">
    <citation type="submission" date="2014-11" db="EMBL/GenBank/DDBJ databases">
        <title>Pan-genome of Gallibacterium spp.</title>
        <authorList>
            <person name="Kudirkiene E."/>
            <person name="Bojesen A.M."/>
        </authorList>
    </citation>
    <scope>NUCLEOTIDE SEQUENCE [LARGE SCALE GENOMIC DNA]</scope>
    <source>
        <strain evidence="5 6">F151</strain>
    </source>
</reference>
<evidence type="ECO:0000256" key="2">
    <source>
        <dbReference type="ARBA" id="ARBA00023002"/>
    </source>
</evidence>
<dbReference type="Pfam" id="PF03960">
    <property type="entry name" value="ArsC"/>
    <property type="match status" value="1"/>
</dbReference>